<dbReference type="EMBL" id="LR796566">
    <property type="protein sequence ID" value="CAB4152089.1"/>
    <property type="molecule type" value="Genomic_DNA"/>
</dbReference>
<feature type="region of interest" description="Disordered" evidence="1">
    <location>
        <begin position="1"/>
        <end position="23"/>
    </location>
</feature>
<gene>
    <name evidence="2" type="ORF">UFOVP587_50</name>
</gene>
<name>A0A6J5N8S7_9CAUD</name>
<reference evidence="2" key="1">
    <citation type="submission" date="2020-04" db="EMBL/GenBank/DDBJ databases">
        <authorList>
            <person name="Chiriac C."/>
            <person name="Salcher M."/>
            <person name="Ghai R."/>
            <person name="Kavagutti S V."/>
        </authorList>
    </citation>
    <scope>NUCLEOTIDE SEQUENCE</scope>
</reference>
<organism evidence="2">
    <name type="scientific">uncultured Caudovirales phage</name>
    <dbReference type="NCBI Taxonomy" id="2100421"/>
    <lineage>
        <taxon>Viruses</taxon>
        <taxon>Duplodnaviria</taxon>
        <taxon>Heunggongvirae</taxon>
        <taxon>Uroviricota</taxon>
        <taxon>Caudoviricetes</taxon>
        <taxon>Peduoviridae</taxon>
        <taxon>Maltschvirus</taxon>
        <taxon>Maltschvirus maltsch</taxon>
    </lineage>
</organism>
<protein>
    <submittedName>
        <fullName evidence="2">Uncharacterized protein</fullName>
    </submittedName>
</protein>
<sequence length="1766" mass="192208">MAVVRSPFSAVPKPKSDTPVNPIADSMARGRALLSGLSPAGTSSTGGKGLNTSGSNKTKTSFGEEQQKLNNAYSGALAKIATSSLKPADKKKAINTLNQTYKTGATPVSPKTHKGLIGLVGGAVGEVLGAGGKAVMSTLDATQTVSRFAQSGLKEIGDMANMYVQSGSGVKLKGSQRASWSDFMKQGRDKDFRLAPQTGVKWLDSTIDFAADMALDPTTYIGVGEVGLIGKAGRAELAIKMGTEKMLLKHPQLIGKMDDIVRYGAAAIPKEVRAAEGINFGVRFMGTVVPKTEALAQIVSGKAGVGTMLRAGTGDLIDKIGVTKAARQFMTPSSRAGMVAKSLGRRQGLSDQTVIEEVAHYTSARWGKGATAMSYRKSTAAAKEILSDLSKSKADGVLIGKLIEDPVLRAAASVEDRAFAERIMAWQAGPNGRGGVNIAIDRFNADFGGHMAQVGFIEDYLHHRMTEDALKYAYGSKAGKAFFKDADLAAADLGSNSGAAMFRKYKKGEKFMGEVLNSGTIDEINTVFKRVAKVDYNFFENDIATIMDNYAYSMAKARGREAYTRRLMDYGSNVARIINQDMVPDKNLVAKLTASHGSLMGLRKDIVTAVNKGVFKAGTTAKETVEWAQKVMEHPYAKMGVIDDEVGLVQAKIARIEAQLADAHTSAAQQTVEQRGTFASVHKALLEEVQTLKTSIANGEMYQQAAYTKLRELYVQMYPNSQRIPKNVDALIDKVARFEGMSPKNTAQVRELTTRLKAVQQQIADTPPNAGELLNDLFDTEVHLAEQLKGFEVLGEVKAAADYSEDGFIYATYDDLVPRQFDPNADPMSRVVSTRPISQGGADMSTDEMAAIHKGFMEDGRSVMAHAIPTDAVHDLRLPETFYDFWDPQNGVGEAVGYALQQSGVDANGVFMSAWNDVLESGATDPMFADIYPALDDLMTVVGSMHAHKFELGVVDDDFLVQAFDAVHENFALVAGEMGLENSDMVAAQMQSDFLRAMTEEGLGKTGQPLLLPSQVVYGMDNPMADGAYSMLLPDNYSYTKQYGKDAVDNTLVDGTTSPVFRTTDELSQSVANSDYVSAELGAIEKMDAVAQAGRQTQDMISAREIARTESKSIGGQIGVVKREASRRQREAAQAYKDFMDFGTVNIYSNGKKITVPREKAIAILNVKEAKVNRLVADLEVRLGNVGVKDIERLRIKKLVQEERLGTLFNQRKVLERWTTETGVAMEADINLLRQAIAMEPAAGAAGTASRQWADSVRDRINAIANLNDTPVAKSWEKVVKQLHADEAQLAFLDNYIVPLSDAQLTQALTGAVGGTLQENITKGWERLGEGLGVEVTKDFFDIARPSMAKLIKKAEQGRVAHAISSYHALFKTYATMSLGFITRNAISSTFMNYVAGVGVGNIQEGVRAMNALAKHGPERWLDELGIFDPAIREIYETALKAVDATGRGITSEIGMQPLLKGSRASKIYNAMADNPLTRASGRGNDFVERAARFPMALDTMKRGLSYDEAINRVTRYHFDYSDLSKLDEKARALVPFWIWTTRNIPLQMTEQIYRPKAYIQYENLRQRNPVGLDIMMPKYLQEANPMGVGGNWLLSPDLPQTRIKQTAAQFASPSRLIGMMYPELKAIPEVIARKQLALDIPYTDKYNEAKGLDRLVAEVLQFTGGGSAKNPFTRVNAEGKLELDPAVSGTLSSAIPLLAKLQRLSGGRFGGKPTYDERLISSWMSEVGVPVKAVGERAQRGEAINRQFKIADLIKELSRQGYIQK</sequence>
<feature type="compositionally biased region" description="Polar residues" evidence="1">
    <location>
        <begin position="50"/>
        <end position="63"/>
    </location>
</feature>
<evidence type="ECO:0000256" key="1">
    <source>
        <dbReference type="SAM" id="MobiDB-lite"/>
    </source>
</evidence>
<accession>A0A6J5N8S7</accession>
<proteinExistence type="predicted"/>
<evidence type="ECO:0000313" key="2">
    <source>
        <dbReference type="EMBL" id="CAB4152089.1"/>
    </source>
</evidence>
<feature type="region of interest" description="Disordered" evidence="1">
    <location>
        <begin position="35"/>
        <end position="63"/>
    </location>
</feature>